<dbReference type="RefSeq" id="WP_012161890.1">
    <property type="nucleotide sequence ID" value="NC_009925.1"/>
</dbReference>
<dbReference type="PANTHER" id="PTHR36840:SF1">
    <property type="entry name" value="BLL5714 PROTEIN"/>
    <property type="match status" value="1"/>
</dbReference>
<evidence type="ECO:0000256" key="1">
    <source>
        <dbReference type="SAM" id="Phobius"/>
    </source>
</evidence>
<feature type="transmembrane region" description="Helical" evidence="1">
    <location>
        <begin position="59"/>
        <end position="80"/>
    </location>
</feature>
<dbReference type="Pfam" id="PF06772">
    <property type="entry name" value="LtrA"/>
    <property type="match status" value="1"/>
</dbReference>
<protein>
    <submittedName>
        <fullName evidence="2">Low temperature requirement protein LtrA, putative</fullName>
    </submittedName>
</protein>
<feature type="transmembrane region" description="Helical" evidence="1">
    <location>
        <begin position="284"/>
        <end position="304"/>
    </location>
</feature>
<dbReference type="InterPro" id="IPR010640">
    <property type="entry name" value="Low_temperature_requirement_A"/>
</dbReference>
<dbReference type="AlphaFoldDB" id="B0C5B4"/>
<keyword evidence="1" id="KW-0472">Membrane</keyword>
<feature type="transmembrane region" description="Helical" evidence="1">
    <location>
        <begin position="359"/>
        <end position="377"/>
    </location>
</feature>
<dbReference type="HOGENOM" id="CLU_045667_0_0_3"/>
<feature type="transmembrane region" description="Helical" evidence="1">
    <location>
        <begin position="214"/>
        <end position="231"/>
    </location>
</feature>
<dbReference type="KEGG" id="amr:AM1_1320"/>
<feature type="transmembrane region" description="Helical" evidence="1">
    <location>
        <begin position="92"/>
        <end position="112"/>
    </location>
</feature>
<dbReference type="OrthoDB" id="9798526at2"/>
<feature type="transmembrane region" description="Helical" evidence="1">
    <location>
        <begin position="29"/>
        <end position="47"/>
    </location>
</feature>
<accession>B0C5B4</accession>
<keyword evidence="3" id="KW-1185">Reference proteome</keyword>
<feature type="transmembrane region" description="Helical" evidence="1">
    <location>
        <begin position="150"/>
        <end position="169"/>
    </location>
</feature>
<feature type="transmembrane region" description="Helical" evidence="1">
    <location>
        <begin position="118"/>
        <end position="138"/>
    </location>
</feature>
<keyword evidence="1" id="KW-1133">Transmembrane helix</keyword>
<feature type="transmembrane region" description="Helical" evidence="1">
    <location>
        <begin position="324"/>
        <end position="347"/>
    </location>
</feature>
<name>B0C5B4_ACAM1</name>
<dbReference type="EMBL" id="CP000828">
    <property type="protein sequence ID" value="ABW26354.1"/>
    <property type="molecule type" value="Genomic_DNA"/>
</dbReference>
<reference evidence="2 3" key="1">
    <citation type="journal article" date="2008" name="Proc. Natl. Acad. Sci. U.S.A.">
        <title>Niche adaptation and genome expansion in the chlorophyll d-producing cyanobacterium Acaryochloris marina.</title>
        <authorList>
            <person name="Swingley W.D."/>
            <person name="Chen M."/>
            <person name="Cheung P.C."/>
            <person name="Conrad A.L."/>
            <person name="Dejesa L.C."/>
            <person name="Hao J."/>
            <person name="Honchak B.M."/>
            <person name="Karbach L.E."/>
            <person name="Kurdoglu A."/>
            <person name="Lahiri S."/>
            <person name="Mastrian S.D."/>
            <person name="Miyashita H."/>
            <person name="Page L."/>
            <person name="Ramakrishna P."/>
            <person name="Satoh S."/>
            <person name="Sattley W.M."/>
            <person name="Shimada Y."/>
            <person name="Taylor H.L."/>
            <person name="Tomo T."/>
            <person name="Tsuchiya T."/>
            <person name="Wang Z.T."/>
            <person name="Raymond J."/>
            <person name="Mimuro M."/>
            <person name="Blankenship R.E."/>
            <person name="Touchman J.W."/>
        </authorList>
    </citation>
    <scope>NUCLEOTIDE SEQUENCE [LARGE SCALE GENOMIC DNA]</scope>
    <source>
        <strain evidence="3">MBIC 11017</strain>
    </source>
</reference>
<feature type="transmembrane region" description="Helical" evidence="1">
    <location>
        <begin position="243"/>
        <end position="263"/>
    </location>
</feature>
<dbReference type="eggNOG" id="COG4292">
    <property type="taxonomic scope" value="Bacteria"/>
</dbReference>
<keyword evidence="1" id="KW-0812">Transmembrane</keyword>
<sequence length="395" mass="43995">MSFLFKRHLRPLLARDRDQTHRAATQLELLFDLVVVIAIAAAAHGLSHTIEIGQPLLGSLQYGLAFFAIWWPWNLFTFFASSFDNDDAAYRLSVMVMMFGVMLVAASLPVMFEQGLTRYGFWGYIIFRVASALLWLRVARANPHLRQTAWRYSFGQILIQGVWAIGAFLLPAWSAGAWVMVAIAVLGELLVPFFAEKAGATPWHRRHIIERFGLLNIIVIGETLLSSTHAIGASMQQGMHGPMLILAGCGAIMGFALWWLYFCDVDHLDTIRRRRAFVWGYGHFIIFSAGAAVGSGLSVMVSAISAELSTETHTEAVHETAHQVSHATATWAIAIPLALYVLGIWLVRDRYQLQNMQSTTLLLFSVLLLLTGFLPYAPLPATLLLVLCLVLRLQK</sequence>
<evidence type="ECO:0000313" key="2">
    <source>
        <dbReference type="EMBL" id="ABW26354.1"/>
    </source>
</evidence>
<dbReference type="PANTHER" id="PTHR36840">
    <property type="entry name" value="BLL5714 PROTEIN"/>
    <property type="match status" value="1"/>
</dbReference>
<dbReference type="STRING" id="329726.AM1_1320"/>
<proteinExistence type="predicted"/>
<dbReference type="Proteomes" id="UP000000268">
    <property type="component" value="Chromosome"/>
</dbReference>
<evidence type="ECO:0000313" key="3">
    <source>
        <dbReference type="Proteomes" id="UP000000268"/>
    </source>
</evidence>
<feature type="transmembrane region" description="Helical" evidence="1">
    <location>
        <begin position="175"/>
        <end position="194"/>
    </location>
</feature>
<organism evidence="2 3">
    <name type="scientific">Acaryochloris marina (strain MBIC 11017)</name>
    <dbReference type="NCBI Taxonomy" id="329726"/>
    <lineage>
        <taxon>Bacteria</taxon>
        <taxon>Bacillati</taxon>
        <taxon>Cyanobacteriota</taxon>
        <taxon>Cyanophyceae</taxon>
        <taxon>Acaryochloridales</taxon>
        <taxon>Acaryochloridaceae</taxon>
        <taxon>Acaryochloris</taxon>
    </lineage>
</organism>
<gene>
    <name evidence="2" type="primary">ltrA</name>
    <name evidence="2" type="ordered locus">AM1_1320</name>
</gene>